<proteinExistence type="predicted"/>
<sequence length="245" mass="28226">MDTFSGEILPGRDIPSVRELVQQRQMKRKRPESNKLVQKMEDSLIKWRVPGSQNKGSAMAIEGNHPYQFATPVKKSVKSESDVWNSVRHWWKDQKQEVPEESEKIDITRFNETVIGVDAEEEEISFMTDESRSGRSNSAKTPIAYPINMNNNTGNRYLVGSTIQKPKKCSFDPGDTLTSLQSMYSQYYNYPVPVSYLNITNGMNQLPAQFSYEQQQPIETNNAENQEDNRHGQGKRQWFLCCNLF</sequence>
<reference evidence="1 2" key="1">
    <citation type="journal article" date="2011" name="Proc. Natl. Acad. Sci. U.S.A.">
        <title>Evolutionary erosion of yeast sex chromosomes by mating-type switching accidents.</title>
        <authorList>
            <person name="Gordon J.L."/>
            <person name="Armisen D."/>
            <person name="Proux-Wera E."/>
            <person name="Oheigeartaigh S.S."/>
            <person name="Byrne K.P."/>
            <person name="Wolfe K.H."/>
        </authorList>
    </citation>
    <scope>NUCLEOTIDE SEQUENCE [LARGE SCALE GENOMIC DNA]</scope>
    <source>
        <strain evidence="2">ATCC 76901 / BCRC 22586 / CBS 4309 / NBRC 1992 / NRRL Y-12630</strain>
    </source>
</reference>
<accession>G0VG18</accession>
<organism evidence="1 2">
    <name type="scientific">Naumovozyma castellii</name>
    <name type="common">Yeast</name>
    <name type="synonym">Saccharomyces castellii</name>
    <dbReference type="NCBI Taxonomy" id="27288"/>
    <lineage>
        <taxon>Eukaryota</taxon>
        <taxon>Fungi</taxon>
        <taxon>Dikarya</taxon>
        <taxon>Ascomycota</taxon>
        <taxon>Saccharomycotina</taxon>
        <taxon>Saccharomycetes</taxon>
        <taxon>Saccharomycetales</taxon>
        <taxon>Saccharomycetaceae</taxon>
        <taxon>Naumovozyma</taxon>
    </lineage>
</organism>
<evidence type="ECO:0000313" key="2">
    <source>
        <dbReference type="Proteomes" id="UP000001640"/>
    </source>
</evidence>
<dbReference type="RefSeq" id="XP_003676794.1">
    <property type="nucleotide sequence ID" value="XM_003676746.1"/>
</dbReference>
<dbReference type="KEGG" id="ncs:NCAS_0E03670"/>
<dbReference type="InParanoid" id="G0VG18"/>
<name>G0VG18_NAUCA</name>
<dbReference type="GeneID" id="96904065"/>
<dbReference type="OMA" id="NDMSTRN"/>
<keyword evidence="2" id="KW-1185">Reference proteome</keyword>
<dbReference type="eggNOG" id="ENOG502S8JH">
    <property type="taxonomic scope" value="Eukaryota"/>
</dbReference>
<gene>
    <name evidence="1" type="primary">NCAS0E03670</name>
    <name evidence="1" type="ordered locus">NCAS_0E03670</name>
</gene>
<dbReference type="EMBL" id="HE576756">
    <property type="protein sequence ID" value="CCC70437.1"/>
    <property type="molecule type" value="Genomic_DNA"/>
</dbReference>
<protein>
    <submittedName>
        <fullName evidence="1">Uncharacterized protein</fullName>
    </submittedName>
</protein>
<evidence type="ECO:0000313" key="1">
    <source>
        <dbReference type="EMBL" id="CCC70437.1"/>
    </source>
</evidence>
<dbReference type="HOGENOM" id="CLU_963415_0_0_1"/>
<reference key="2">
    <citation type="submission" date="2011-08" db="EMBL/GenBank/DDBJ databases">
        <title>Genome sequence of Naumovozyma castellii.</title>
        <authorList>
            <person name="Gordon J.L."/>
            <person name="Armisen D."/>
            <person name="Proux-Wera E."/>
            <person name="OhEigeartaigh S.S."/>
            <person name="Byrne K.P."/>
            <person name="Wolfe K.H."/>
        </authorList>
    </citation>
    <scope>NUCLEOTIDE SEQUENCE</scope>
    <source>
        <strain>Type strain:CBS 4309</strain>
    </source>
</reference>
<dbReference type="FunCoup" id="G0VG18">
    <property type="interactions" value="58"/>
</dbReference>
<dbReference type="Proteomes" id="UP000001640">
    <property type="component" value="Chromosome 5"/>
</dbReference>
<dbReference type="AlphaFoldDB" id="G0VG18"/>
<dbReference type="OrthoDB" id="4062164at2759"/>